<accession>A0AAW1TNT7</accession>
<reference evidence="2 3" key="1">
    <citation type="submission" date="2023-03" db="EMBL/GenBank/DDBJ databases">
        <title>Genome insight into feeding habits of ladybird beetles.</title>
        <authorList>
            <person name="Li H.-S."/>
            <person name="Huang Y.-H."/>
            <person name="Pang H."/>
        </authorList>
    </citation>
    <scope>NUCLEOTIDE SEQUENCE [LARGE SCALE GENOMIC DNA]</scope>
    <source>
        <strain evidence="2">SYSU_2023b</strain>
        <tissue evidence="2">Whole body</tissue>
    </source>
</reference>
<feature type="compositionally biased region" description="Basic and acidic residues" evidence="1">
    <location>
        <begin position="88"/>
        <end position="100"/>
    </location>
</feature>
<evidence type="ECO:0000256" key="1">
    <source>
        <dbReference type="SAM" id="MobiDB-lite"/>
    </source>
</evidence>
<feature type="region of interest" description="Disordered" evidence="1">
    <location>
        <begin position="17"/>
        <end position="54"/>
    </location>
</feature>
<organism evidence="2 3">
    <name type="scientific">Henosepilachna vigintioctopunctata</name>
    <dbReference type="NCBI Taxonomy" id="420089"/>
    <lineage>
        <taxon>Eukaryota</taxon>
        <taxon>Metazoa</taxon>
        <taxon>Ecdysozoa</taxon>
        <taxon>Arthropoda</taxon>
        <taxon>Hexapoda</taxon>
        <taxon>Insecta</taxon>
        <taxon>Pterygota</taxon>
        <taxon>Neoptera</taxon>
        <taxon>Endopterygota</taxon>
        <taxon>Coleoptera</taxon>
        <taxon>Polyphaga</taxon>
        <taxon>Cucujiformia</taxon>
        <taxon>Coccinelloidea</taxon>
        <taxon>Coccinellidae</taxon>
        <taxon>Epilachninae</taxon>
        <taxon>Epilachnini</taxon>
        <taxon>Henosepilachna</taxon>
    </lineage>
</organism>
<comment type="caution">
    <text evidence="2">The sequence shown here is derived from an EMBL/GenBank/DDBJ whole genome shotgun (WGS) entry which is preliminary data.</text>
</comment>
<keyword evidence="3" id="KW-1185">Reference proteome</keyword>
<dbReference type="AlphaFoldDB" id="A0AAW1TNT7"/>
<feature type="compositionally biased region" description="Basic and acidic residues" evidence="1">
    <location>
        <begin position="45"/>
        <end position="54"/>
    </location>
</feature>
<feature type="compositionally biased region" description="Basic residues" evidence="1">
    <location>
        <begin position="17"/>
        <end position="27"/>
    </location>
</feature>
<evidence type="ECO:0000313" key="3">
    <source>
        <dbReference type="Proteomes" id="UP001431783"/>
    </source>
</evidence>
<proteinExistence type="predicted"/>
<evidence type="ECO:0000313" key="2">
    <source>
        <dbReference type="EMBL" id="KAK9869979.1"/>
    </source>
</evidence>
<gene>
    <name evidence="2" type="ORF">WA026_006076</name>
</gene>
<dbReference type="EMBL" id="JARQZJ010000002">
    <property type="protein sequence ID" value="KAK9869979.1"/>
    <property type="molecule type" value="Genomic_DNA"/>
</dbReference>
<sequence>MEKSPINRRKILHVTKTRRPGSTRIHRGPNTNSEEEEFENQVRNGPEHKTKRELPDVNELEKGDHVTITYKREQIFRKDLDTNSGGEGSKKDDRQMETIL</sequence>
<dbReference type="Proteomes" id="UP001431783">
    <property type="component" value="Unassembled WGS sequence"/>
</dbReference>
<protein>
    <submittedName>
        <fullName evidence="2">Uncharacterized protein</fullName>
    </submittedName>
</protein>
<name>A0AAW1TNT7_9CUCU</name>
<feature type="region of interest" description="Disordered" evidence="1">
    <location>
        <begin position="78"/>
        <end position="100"/>
    </location>
</feature>